<keyword evidence="2" id="KW-1185">Reference proteome</keyword>
<accession>A0ACB9PKC4</accession>
<organism evidence="1 2">
    <name type="scientific">Bauhinia variegata</name>
    <name type="common">Purple orchid tree</name>
    <name type="synonym">Phanera variegata</name>
    <dbReference type="NCBI Taxonomy" id="167791"/>
    <lineage>
        <taxon>Eukaryota</taxon>
        <taxon>Viridiplantae</taxon>
        <taxon>Streptophyta</taxon>
        <taxon>Embryophyta</taxon>
        <taxon>Tracheophyta</taxon>
        <taxon>Spermatophyta</taxon>
        <taxon>Magnoliopsida</taxon>
        <taxon>eudicotyledons</taxon>
        <taxon>Gunneridae</taxon>
        <taxon>Pentapetalae</taxon>
        <taxon>rosids</taxon>
        <taxon>fabids</taxon>
        <taxon>Fabales</taxon>
        <taxon>Fabaceae</taxon>
        <taxon>Cercidoideae</taxon>
        <taxon>Cercideae</taxon>
        <taxon>Bauhiniinae</taxon>
        <taxon>Bauhinia</taxon>
    </lineage>
</organism>
<evidence type="ECO:0000313" key="2">
    <source>
        <dbReference type="Proteomes" id="UP000828941"/>
    </source>
</evidence>
<name>A0ACB9PKC4_BAUVA</name>
<dbReference type="Proteomes" id="UP000828941">
    <property type="component" value="Chromosome 4"/>
</dbReference>
<sequence>MEPLVISIQKVYTYIGSSYLHSPAAAKSPIFYLGKDVKGLFKQKEAKGKTVLRHIDYATYKIMCKIINFDQIQHIENIILQRAMQSTAGFGGGNDQTTAGAAEVKMMKNNKVMVAIDESDGSFYALKWALDHLFPTMATDGALTPDVGIQNVSMVYLVHVQPPFHPHVYPVGPGAAAFYPTSAVADSVKRAEERTSAAILSRALEMCRDKQVRAESLILKGDPREMICQAADEMHVDLLVLGSRGLGKLKRAFLGSVSDYCAHHAKSPILIVKPALVDDRKKH</sequence>
<comment type="caution">
    <text evidence="1">The sequence shown here is derived from an EMBL/GenBank/DDBJ whole genome shotgun (WGS) entry which is preliminary data.</text>
</comment>
<reference evidence="1 2" key="1">
    <citation type="journal article" date="2022" name="DNA Res.">
        <title>Chromosomal-level genome assembly of the orchid tree Bauhinia variegata (Leguminosae; Cercidoideae) supports the allotetraploid origin hypothesis of Bauhinia.</title>
        <authorList>
            <person name="Zhong Y."/>
            <person name="Chen Y."/>
            <person name="Zheng D."/>
            <person name="Pang J."/>
            <person name="Liu Y."/>
            <person name="Luo S."/>
            <person name="Meng S."/>
            <person name="Qian L."/>
            <person name="Wei D."/>
            <person name="Dai S."/>
            <person name="Zhou R."/>
        </authorList>
    </citation>
    <scope>NUCLEOTIDE SEQUENCE [LARGE SCALE GENOMIC DNA]</scope>
    <source>
        <strain evidence="1">BV-YZ2020</strain>
    </source>
</reference>
<evidence type="ECO:0000313" key="1">
    <source>
        <dbReference type="EMBL" id="KAI4348833.1"/>
    </source>
</evidence>
<proteinExistence type="predicted"/>
<dbReference type="EMBL" id="CM039429">
    <property type="protein sequence ID" value="KAI4348833.1"/>
    <property type="molecule type" value="Genomic_DNA"/>
</dbReference>
<gene>
    <name evidence="1" type="ORF">L6164_009506</name>
</gene>
<protein>
    <submittedName>
        <fullName evidence="1">Uncharacterized protein</fullName>
    </submittedName>
</protein>